<dbReference type="Gene3D" id="1.20.5.1930">
    <property type="match status" value="1"/>
</dbReference>
<protein>
    <recommendedName>
        <fullName evidence="2">histidine kinase</fullName>
        <ecNumber evidence="2">2.7.13.3</ecNumber>
    </recommendedName>
</protein>
<dbReference type="InterPro" id="IPR004358">
    <property type="entry name" value="Sig_transdc_His_kin-like_C"/>
</dbReference>
<evidence type="ECO:0000256" key="4">
    <source>
        <dbReference type="ARBA" id="ARBA00022777"/>
    </source>
</evidence>
<dbReference type="CDD" id="cd16917">
    <property type="entry name" value="HATPase_UhpB-NarQ-NarX-like"/>
    <property type="match status" value="1"/>
</dbReference>
<feature type="domain" description="Histidine kinase" evidence="7">
    <location>
        <begin position="459"/>
        <end position="644"/>
    </location>
</feature>
<dbReference type="PANTHER" id="PTHR24421">
    <property type="entry name" value="NITRATE/NITRITE SENSOR PROTEIN NARX-RELATED"/>
    <property type="match status" value="1"/>
</dbReference>
<dbReference type="InterPro" id="IPR003594">
    <property type="entry name" value="HATPase_dom"/>
</dbReference>
<evidence type="ECO:0000259" key="7">
    <source>
        <dbReference type="PROSITE" id="PS50109"/>
    </source>
</evidence>
<organism evidence="8 9">
    <name type="scientific">Roseateles rivi</name>
    <dbReference type="NCBI Taxonomy" id="3299028"/>
    <lineage>
        <taxon>Bacteria</taxon>
        <taxon>Pseudomonadati</taxon>
        <taxon>Pseudomonadota</taxon>
        <taxon>Betaproteobacteria</taxon>
        <taxon>Burkholderiales</taxon>
        <taxon>Sphaerotilaceae</taxon>
        <taxon>Roseateles</taxon>
    </lineage>
</organism>
<dbReference type="Pfam" id="PF02518">
    <property type="entry name" value="HATPase_c"/>
    <property type="match status" value="1"/>
</dbReference>
<keyword evidence="6" id="KW-1133">Transmembrane helix</keyword>
<dbReference type="PROSITE" id="PS50109">
    <property type="entry name" value="HIS_KIN"/>
    <property type="match status" value="1"/>
</dbReference>
<evidence type="ECO:0000256" key="3">
    <source>
        <dbReference type="ARBA" id="ARBA00022679"/>
    </source>
</evidence>
<dbReference type="SUPFAM" id="SSF55874">
    <property type="entry name" value="ATPase domain of HSP90 chaperone/DNA topoisomerase II/histidine kinase"/>
    <property type="match status" value="1"/>
</dbReference>
<comment type="caution">
    <text evidence="8">The sequence shown here is derived from an EMBL/GenBank/DDBJ whole genome shotgun (WGS) entry which is preliminary data.</text>
</comment>
<keyword evidence="4" id="KW-0418">Kinase</keyword>
<dbReference type="GO" id="GO:0005524">
    <property type="term" value="F:ATP binding"/>
    <property type="evidence" value="ECO:0007669"/>
    <property type="project" value="UniProtKB-KW"/>
</dbReference>
<keyword evidence="5" id="KW-0902">Two-component regulatory system</keyword>
<accession>A0ABW7FRP8</accession>
<dbReference type="PRINTS" id="PR00344">
    <property type="entry name" value="BCTRLSENSOR"/>
</dbReference>
<feature type="transmembrane region" description="Helical" evidence="6">
    <location>
        <begin position="391"/>
        <end position="408"/>
    </location>
</feature>
<keyword evidence="8" id="KW-0547">Nucleotide-binding</keyword>
<reference evidence="8 9" key="1">
    <citation type="submission" date="2024-08" db="EMBL/GenBank/DDBJ databases">
        <authorList>
            <person name="Lu H."/>
        </authorList>
    </citation>
    <scope>NUCLEOTIDE SEQUENCE [LARGE SCALE GENOMIC DNA]</scope>
    <source>
        <strain evidence="8 9">BYS180W</strain>
    </source>
</reference>
<feature type="transmembrane region" description="Helical" evidence="6">
    <location>
        <begin position="306"/>
        <end position="324"/>
    </location>
</feature>
<evidence type="ECO:0000256" key="5">
    <source>
        <dbReference type="ARBA" id="ARBA00023012"/>
    </source>
</evidence>
<evidence type="ECO:0000313" key="9">
    <source>
        <dbReference type="Proteomes" id="UP001606099"/>
    </source>
</evidence>
<evidence type="ECO:0000313" key="8">
    <source>
        <dbReference type="EMBL" id="MFG6446997.1"/>
    </source>
</evidence>
<name>A0ABW7FRP8_9BURK</name>
<dbReference type="EC" id="2.7.13.3" evidence="2"/>
<dbReference type="Proteomes" id="UP001606099">
    <property type="component" value="Unassembled WGS sequence"/>
</dbReference>
<dbReference type="PANTHER" id="PTHR24421:SF10">
    <property type="entry name" value="NITRATE_NITRITE SENSOR PROTEIN NARQ"/>
    <property type="match status" value="1"/>
</dbReference>
<keyword evidence="8" id="KW-0067">ATP-binding</keyword>
<feature type="transmembrane region" description="Helical" evidence="6">
    <location>
        <begin position="214"/>
        <end position="235"/>
    </location>
</feature>
<dbReference type="RefSeq" id="WP_394458339.1">
    <property type="nucleotide sequence ID" value="NZ_JBIGHZ010000001.1"/>
</dbReference>
<keyword evidence="6" id="KW-0812">Transmembrane</keyword>
<evidence type="ECO:0000256" key="2">
    <source>
        <dbReference type="ARBA" id="ARBA00012438"/>
    </source>
</evidence>
<dbReference type="InterPro" id="IPR050482">
    <property type="entry name" value="Sensor_HK_TwoCompSys"/>
</dbReference>
<evidence type="ECO:0000256" key="6">
    <source>
        <dbReference type="SAM" id="Phobius"/>
    </source>
</evidence>
<sequence>MGSMVGNVLGAQPRLMPQPDAAPTQAVALTLSEAELATSLWTEEQLQRWWALLRHGGARALELPADLAPPDLAQQWQLVPLPDTQRLTRLAGASDRYQMRWYRLRLTLQEERWPSSMAVYVPRLVANAAAVMVRTDGQWHLVHDNQRHAREQWVRPLWVTMPAAIGGLSQQPEVELVLAVPVRMGQDFVLSRVSVGDVTALEDSYRARWALQIGLPQATALSLSIMGLFALTLWLRRRSDRANLVFTLASLAWLLCSLPYFVEAPHAATALAWFWWLAVASMAWVVFLTFAFVLEFASQRLSQVKRIMAVSVLVLTVAAMPVWQLPNGFWGLYAAIALQAMLGLGVLNWVAWGAMGSPPLKVFSVSLLTTMALGLHDLGMLDGWWGAEHVYLMPVGTLLVLLCFLYALRFRYFEALHFVALANQTLSQRLTEQEAQLQHKHELLLQAEREQALLRERQRLMQDMHDGLGSSLLSAMVAVEQGLMRHDQVVDVLRECVDDLRLVIDSLEPVSNDLVSLLATMRYRLGKRLQAGGLNLEWDVQDLPPLDWLEPPDALQVLRLMQEALTNTLKHARAGRVRVVTRDLGEQVEIRVEDDGCGFDSTQAQHGRGLRGLRRRAQMLGGAVDVQSRPGQGTVVRLLLPLHRAAALAGPAPDPVA</sequence>
<evidence type="ECO:0000256" key="1">
    <source>
        <dbReference type="ARBA" id="ARBA00000085"/>
    </source>
</evidence>
<feature type="transmembrane region" description="Helical" evidence="6">
    <location>
        <begin position="330"/>
        <end position="350"/>
    </location>
</feature>
<feature type="transmembrane region" description="Helical" evidence="6">
    <location>
        <begin position="273"/>
        <end position="294"/>
    </location>
</feature>
<comment type="catalytic activity">
    <reaction evidence="1">
        <text>ATP + protein L-histidine = ADP + protein N-phospho-L-histidine.</text>
        <dbReference type="EC" id="2.7.13.3"/>
    </reaction>
</comment>
<keyword evidence="9" id="KW-1185">Reference proteome</keyword>
<dbReference type="EMBL" id="JBIGHZ010000001">
    <property type="protein sequence ID" value="MFG6446997.1"/>
    <property type="molecule type" value="Genomic_DNA"/>
</dbReference>
<keyword evidence="6" id="KW-0472">Membrane</keyword>
<feature type="transmembrane region" description="Helical" evidence="6">
    <location>
        <begin position="242"/>
        <end position="261"/>
    </location>
</feature>
<dbReference type="InterPro" id="IPR005467">
    <property type="entry name" value="His_kinase_dom"/>
</dbReference>
<dbReference type="Gene3D" id="3.30.565.10">
    <property type="entry name" value="Histidine kinase-like ATPase, C-terminal domain"/>
    <property type="match status" value="1"/>
</dbReference>
<proteinExistence type="predicted"/>
<dbReference type="SMART" id="SM00387">
    <property type="entry name" value="HATPase_c"/>
    <property type="match status" value="1"/>
</dbReference>
<gene>
    <name evidence="8" type="ORF">ACG0Z6_01935</name>
</gene>
<keyword evidence="3" id="KW-0808">Transferase</keyword>
<dbReference type="InterPro" id="IPR036890">
    <property type="entry name" value="HATPase_C_sf"/>
</dbReference>
<feature type="transmembrane region" description="Helical" evidence="6">
    <location>
        <begin position="362"/>
        <end position="385"/>
    </location>
</feature>